<evidence type="ECO:0000313" key="2">
    <source>
        <dbReference type="Proteomes" id="UP000030645"/>
    </source>
</evidence>
<proteinExistence type="predicted"/>
<dbReference type="EMBL" id="KE343329">
    <property type="protein sequence ID" value="EXB24285.1"/>
    <property type="molecule type" value="Genomic_DNA"/>
</dbReference>
<reference evidence="2" key="1">
    <citation type="submission" date="2013-01" db="EMBL/GenBank/DDBJ databases">
        <title>Draft Genome Sequence of a Mulberry Tree, Morus notabilis C.K. Schneid.</title>
        <authorList>
            <person name="He N."/>
            <person name="Zhao S."/>
        </authorList>
    </citation>
    <scope>NUCLEOTIDE SEQUENCE</scope>
</reference>
<name>W9QLC5_9ROSA</name>
<organism evidence="1 2">
    <name type="scientific">Morus notabilis</name>
    <dbReference type="NCBI Taxonomy" id="981085"/>
    <lineage>
        <taxon>Eukaryota</taxon>
        <taxon>Viridiplantae</taxon>
        <taxon>Streptophyta</taxon>
        <taxon>Embryophyta</taxon>
        <taxon>Tracheophyta</taxon>
        <taxon>Spermatophyta</taxon>
        <taxon>Magnoliopsida</taxon>
        <taxon>eudicotyledons</taxon>
        <taxon>Gunneridae</taxon>
        <taxon>Pentapetalae</taxon>
        <taxon>rosids</taxon>
        <taxon>fabids</taxon>
        <taxon>Rosales</taxon>
        <taxon>Moraceae</taxon>
        <taxon>Moreae</taxon>
        <taxon>Morus</taxon>
    </lineage>
</organism>
<keyword evidence="2" id="KW-1185">Reference proteome</keyword>
<gene>
    <name evidence="1" type="ORF">L484_009919</name>
</gene>
<protein>
    <submittedName>
        <fullName evidence="1">Uncharacterized protein</fullName>
    </submittedName>
</protein>
<evidence type="ECO:0000313" key="1">
    <source>
        <dbReference type="EMBL" id="EXB24285.1"/>
    </source>
</evidence>
<accession>W9QLC5</accession>
<sequence>MEQRRPSGVILHVGSRGSAATPVLGAAVLYRCSSLADREINALVLVWQRFRDANCME</sequence>
<dbReference type="AlphaFoldDB" id="W9QLC5"/>
<dbReference type="Proteomes" id="UP000030645">
    <property type="component" value="Unassembled WGS sequence"/>
</dbReference>